<sequence length="855" mass="97007">MVNKRSCSSSDIATASLSSKKRVSKSKAEEMGKKPSSCEDDKTVKPFSSSKKRVSKPKVHKMAKGLQSNNIVAPTPPLSSKKRKLEPSDPIDSDPDDDMLDDTFSDEEEEVVQVNEYSLIRPNNNEQLTTKKKNKNIIISGKNNKCSEQNNSQPNSEAVLSIPIPLLEARQRWPHRYQKDGEDVAKCHYRQAKVNDTVFNLEDDAYVVAEDENSNYIAKIVEFFESADKQLSFTARWYYRAVDTVIEAKVIKEHSHLFDNRRVFYSDITDVNPIECLISKLNIQRVSSTLMKQIELSEVVDCDYYCDMSYSVPYSTFSSLPTGELQRSSSTISRVGSCDGISSEMTLLDLYSGCGAMSTGLCLGAARSNVNLVTRWAVDVNVHACESLEFNHPEANVRNESAEDFLFLLKNWAKLCEKFCLHPDLNSKEDEGDDDEDCDESADVFEVEKLLDVCYGDPNKLRKKDIYFKVRWKGYDKSYDTWEPIDNMSTCPDKLKEFVIEGHKSKLLPLPGQVHVVCGGPPCQGVSGHNRFRNYKKPLDDPKNMQLIVFMDIVEYLKPNYVLMENVTDILKFVDGYLGRYAIGRLVAMKYQTRLGLMVAGCYGLPQYRMRAFFWGALPYETLPQFPLPTHLVIGRGSSPRSFEVVNGESQDERPYEVAAKTDFQKEIRKPKSVASDKPMLFDHFPYKLNVDDYQRGANFRMLPGVMVDKDNRAYLDPKKERLFLPSKKPLVPDYALTFVKGKSPKPFGRLWWDEIVSTVVTRPEPHNQVILHPEQDRVLSIRENARLQGFPDYYKLFGPEKERYIQVGNAVAIPVACALGYALGVACQKISDDEPVVSLPPKPVIEDADSEVLE</sequence>
<keyword evidence="7" id="KW-0539">Nucleus</keyword>
<evidence type="ECO:0000256" key="1">
    <source>
        <dbReference type="ARBA" id="ARBA00004123"/>
    </source>
</evidence>
<dbReference type="PROSITE" id="PS51038">
    <property type="entry name" value="BAH"/>
    <property type="match status" value="1"/>
</dbReference>
<feature type="compositionally biased region" description="Basic and acidic residues" evidence="10">
    <location>
        <begin position="26"/>
        <end position="44"/>
    </location>
</feature>
<dbReference type="EC" id="2.1.1.37" evidence="2"/>
<comment type="subcellular location">
    <subcellularLocation>
        <location evidence="1">Nucleus</location>
    </subcellularLocation>
</comment>
<dbReference type="InterPro" id="IPR016197">
    <property type="entry name" value="Chromo-like_dom_sf"/>
</dbReference>
<keyword evidence="5 9" id="KW-0949">S-adenosyl-L-methionine</keyword>
<dbReference type="PANTHER" id="PTHR10629">
    <property type="entry name" value="CYTOSINE-SPECIFIC METHYLTRANSFERASE"/>
    <property type="match status" value="1"/>
</dbReference>
<dbReference type="SMART" id="SM00439">
    <property type="entry name" value="BAH"/>
    <property type="match status" value="1"/>
</dbReference>
<evidence type="ECO:0000256" key="6">
    <source>
        <dbReference type="ARBA" id="ARBA00023125"/>
    </source>
</evidence>
<dbReference type="CDD" id="cd18635">
    <property type="entry name" value="CD_CMT3_like"/>
    <property type="match status" value="1"/>
</dbReference>
<dbReference type="Gene3D" id="3.90.120.10">
    <property type="entry name" value="DNA Methylase, subunit A, domain 2"/>
    <property type="match status" value="1"/>
</dbReference>
<comment type="similarity">
    <text evidence="9">Belongs to the class I-like SAM-binding methyltransferase superfamily. C5-methyltransferase family.</text>
</comment>
<dbReference type="OrthoDB" id="5376140at2759"/>
<dbReference type="InterPro" id="IPR029063">
    <property type="entry name" value="SAM-dependent_MTases_sf"/>
</dbReference>
<dbReference type="GO" id="GO:0032259">
    <property type="term" value="P:methylation"/>
    <property type="evidence" value="ECO:0007669"/>
    <property type="project" value="UniProtKB-KW"/>
</dbReference>
<dbReference type="SMART" id="SM00298">
    <property type="entry name" value="CHROMO"/>
    <property type="match status" value="1"/>
</dbReference>
<dbReference type="InterPro" id="IPR001025">
    <property type="entry name" value="BAH_dom"/>
</dbReference>
<dbReference type="InterPro" id="IPR043151">
    <property type="entry name" value="BAH_sf"/>
</dbReference>
<accession>A0A7J6VZN8</accession>
<evidence type="ECO:0000256" key="2">
    <source>
        <dbReference type="ARBA" id="ARBA00011975"/>
    </source>
</evidence>
<dbReference type="AlphaFoldDB" id="A0A7J6VZN8"/>
<feature type="domain" description="Chromo" evidence="11">
    <location>
        <begin position="445"/>
        <end position="498"/>
    </location>
</feature>
<dbReference type="SUPFAM" id="SSF53335">
    <property type="entry name" value="S-adenosyl-L-methionine-dependent methyltransferases"/>
    <property type="match status" value="1"/>
</dbReference>
<dbReference type="InterPro" id="IPR050390">
    <property type="entry name" value="C5-Methyltransferase"/>
</dbReference>
<evidence type="ECO:0000256" key="5">
    <source>
        <dbReference type="ARBA" id="ARBA00022691"/>
    </source>
</evidence>
<dbReference type="EMBL" id="JABWDY010023964">
    <property type="protein sequence ID" value="KAF5190586.1"/>
    <property type="molecule type" value="Genomic_DNA"/>
</dbReference>
<keyword evidence="14" id="KW-1185">Reference proteome</keyword>
<keyword evidence="3 9" id="KW-0489">Methyltransferase</keyword>
<dbReference type="Proteomes" id="UP000554482">
    <property type="component" value="Unassembled WGS sequence"/>
</dbReference>
<dbReference type="GO" id="GO:0003886">
    <property type="term" value="F:DNA (cytosine-5-)-methyltransferase activity"/>
    <property type="evidence" value="ECO:0007669"/>
    <property type="project" value="UniProtKB-EC"/>
</dbReference>
<evidence type="ECO:0000256" key="8">
    <source>
        <dbReference type="ARBA" id="ARBA00047422"/>
    </source>
</evidence>
<evidence type="ECO:0000256" key="10">
    <source>
        <dbReference type="SAM" id="MobiDB-lite"/>
    </source>
</evidence>
<evidence type="ECO:0000259" key="11">
    <source>
        <dbReference type="PROSITE" id="PS50013"/>
    </source>
</evidence>
<dbReference type="PROSITE" id="PS00598">
    <property type="entry name" value="CHROMO_1"/>
    <property type="match status" value="1"/>
</dbReference>
<evidence type="ECO:0000313" key="13">
    <source>
        <dbReference type="EMBL" id="KAF5190586.1"/>
    </source>
</evidence>
<feature type="region of interest" description="Disordered" evidence="10">
    <location>
        <begin position="1"/>
        <end position="101"/>
    </location>
</feature>
<evidence type="ECO:0000259" key="12">
    <source>
        <dbReference type="PROSITE" id="PS51038"/>
    </source>
</evidence>
<protein>
    <recommendedName>
        <fullName evidence="2">DNA (cytosine-5-)-methyltransferase</fullName>
        <ecNumber evidence="2">2.1.1.37</ecNumber>
    </recommendedName>
</protein>
<comment type="caution">
    <text evidence="13">The sequence shown here is derived from an EMBL/GenBank/DDBJ whole genome shotgun (WGS) entry which is preliminary data.</text>
</comment>
<dbReference type="Gene3D" id="3.40.50.150">
    <property type="entry name" value="Vaccinia Virus protein VP39"/>
    <property type="match status" value="1"/>
</dbReference>
<gene>
    <name evidence="13" type="ORF">FRX31_019826</name>
</gene>
<comment type="catalytic activity">
    <reaction evidence="8">
        <text>a 2'-deoxycytidine in DNA + S-adenosyl-L-methionine = a 5-methyl-2'-deoxycytidine in DNA + S-adenosyl-L-homocysteine + H(+)</text>
        <dbReference type="Rhea" id="RHEA:13681"/>
        <dbReference type="Rhea" id="RHEA-COMP:11369"/>
        <dbReference type="Rhea" id="RHEA-COMP:11370"/>
        <dbReference type="ChEBI" id="CHEBI:15378"/>
        <dbReference type="ChEBI" id="CHEBI:57856"/>
        <dbReference type="ChEBI" id="CHEBI:59789"/>
        <dbReference type="ChEBI" id="CHEBI:85452"/>
        <dbReference type="ChEBI" id="CHEBI:85454"/>
        <dbReference type="EC" id="2.1.1.37"/>
    </reaction>
</comment>
<evidence type="ECO:0000256" key="3">
    <source>
        <dbReference type="ARBA" id="ARBA00022603"/>
    </source>
</evidence>
<proteinExistence type="inferred from homology"/>
<dbReference type="PROSITE" id="PS51679">
    <property type="entry name" value="SAM_MT_C5"/>
    <property type="match status" value="1"/>
</dbReference>
<dbReference type="GO" id="GO:0003682">
    <property type="term" value="F:chromatin binding"/>
    <property type="evidence" value="ECO:0007669"/>
    <property type="project" value="InterPro"/>
</dbReference>
<dbReference type="Pfam" id="PF00145">
    <property type="entry name" value="DNA_methylase"/>
    <property type="match status" value="1"/>
</dbReference>
<dbReference type="GO" id="GO:0005634">
    <property type="term" value="C:nucleus"/>
    <property type="evidence" value="ECO:0007669"/>
    <property type="project" value="UniProtKB-SubCell"/>
</dbReference>
<feature type="domain" description="BAH" evidence="12">
    <location>
        <begin position="197"/>
        <end position="321"/>
    </location>
</feature>
<name>A0A7J6VZN8_THATH</name>
<feature type="compositionally biased region" description="Low complexity" evidence="10">
    <location>
        <begin position="1"/>
        <end position="18"/>
    </location>
</feature>
<evidence type="ECO:0000256" key="7">
    <source>
        <dbReference type="ARBA" id="ARBA00023242"/>
    </source>
</evidence>
<dbReference type="InterPro" id="IPR000953">
    <property type="entry name" value="Chromo/chromo_shadow_dom"/>
</dbReference>
<dbReference type="InterPro" id="IPR001525">
    <property type="entry name" value="C5_MeTfrase"/>
</dbReference>
<dbReference type="Gene3D" id="2.30.30.490">
    <property type="match status" value="1"/>
</dbReference>
<feature type="active site" evidence="9">
    <location>
        <position position="523"/>
    </location>
</feature>
<dbReference type="InterPro" id="IPR023779">
    <property type="entry name" value="Chromodomain_CS"/>
</dbReference>
<keyword evidence="4 9" id="KW-0808">Transferase</keyword>
<feature type="compositionally biased region" description="Basic residues" evidence="10">
    <location>
        <begin position="50"/>
        <end position="63"/>
    </location>
</feature>
<evidence type="ECO:0000256" key="4">
    <source>
        <dbReference type="ARBA" id="ARBA00022679"/>
    </source>
</evidence>
<feature type="compositionally biased region" description="Acidic residues" evidence="10">
    <location>
        <begin position="89"/>
        <end position="101"/>
    </location>
</feature>
<dbReference type="InterPro" id="IPR023780">
    <property type="entry name" value="Chromo_domain"/>
</dbReference>
<evidence type="ECO:0000313" key="14">
    <source>
        <dbReference type="Proteomes" id="UP000554482"/>
    </source>
</evidence>
<evidence type="ECO:0000256" key="9">
    <source>
        <dbReference type="PROSITE-ProRule" id="PRU01016"/>
    </source>
</evidence>
<dbReference type="SUPFAM" id="SSF54160">
    <property type="entry name" value="Chromo domain-like"/>
    <property type="match status" value="1"/>
</dbReference>
<dbReference type="GO" id="GO:0003677">
    <property type="term" value="F:DNA binding"/>
    <property type="evidence" value="ECO:0007669"/>
    <property type="project" value="UniProtKB-KW"/>
</dbReference>
<dbReference type="Pfam" id="PF01426">
    <property type="entry name" value="BAH"/>
    <property type="match status" value="1"/>
</dbReference>
<dbReference type="PRINTS" id="PR00105">
    <property type="entry name" value="C5METTRFRASE"/>
</dbReference>
<dbReference type="Pfam" id="PF00385">
    <property type="entry name" value="Chromo"/>
    <property type="match status" value="1"/>
</dbReference>
<dbReference type="PANTHER" id="PTHR10629:SF50">
    <property type="entry name" value="DNA (CYTOSINE-5)-METHYLTRANSFERASE CMT3"/>
    <property type="match status" value="1"/>
</dbReference>
<organism evidence="13 14">
    <name type="scientific">Thalictrum thalictroides</name>
    <name type="common">Rue-anemone</name>
    <name type="synonym">Anemone thalictroides</name>
    <dbReference type="NCBI Taxonomy" id="46969"/>
    <lineage>
        <taxon>Eukaryota</taxon>
        <taxon>Viridiplantae</taxon>
        <taxon>Streptophyta</taxon>
        <taxon>Embryophyta</taxon>
        <taxon>Tracheophyta</taxon>
        <taxon>Spermatophyta</taxon>
        <taxon>Magnoliopsida</taxon>
        <taxon>Ranunculales</taxon>
        <taxon>Ranunculaceae</taxon>
        <taxon>Thalictroideae</taxon>
        <taxon>Thalictrum</taxon>
    </lineage>
</organism>
<reference evidence="13 14" key="1">
    <citation type="submission" date="2020-06" db="EMBL/GenBank/DDBJ databases">
        <title>Transcriptomic and genomic resources for Thalictrum thalictroides and T. hernandezii: Facilitating candidate gene discovery in an emerging model plant lineage.</title>
        <authorList>
            <person name="Arias T."/>
            <person name="Riano-Pachon D.M."/>
            <person name="Di Stilio V.S."/>
        </authorList>
    </citation>
    <scope>NUCLEOTIDE SEQUENCE [LARGE SCALE GENOMIC DNA]</scope>
    <source>
        <strain evidence="14">cv. WT478/WT964</strain>
        <tissue evidence="13">Leaves</tissue>
    </source>
</reference>
<dbReference type="PROSITE" id="PS50013">
    <property type="entry name" value="CHROMO_2"/>
    <property type="match status" value="1"/>
</dbReference>
<keyword evidence="6" id="KW-0238">DNA-binding</keyword>
<dbReference type="GO" id="GO:0044027">
    <property type="term" value="P:negative regulation of gene expression via chromosomal CpG island methylation"/>
    <property type="evidence" value="ECO:0007669"/>
    <property type="project" value="TreeGrafter"/>
</dbReference>